<name>A0ABU9L223_9FLAO</name>
<gene>
    <name evidence="9" type="ORF">AABB81_04110</name>
</gene>
<dbReference type="Pfam" id="PF01925">
    <property type="entry name" value="TauE"/>
    <property type="match status" value="1"/>
</dbReference>
<proteinExistence type="inferred from homology"/>
<dbReference type="Proteomes" id="UP001474120">
    <property type="component" value="Unassembled WGS sequence"/>
</dbReference>
<evidence type="ECO:0000256" key="2">
    <source>
        <dbReference type="ARBA" id="ARBA00009142"/>
    </source>
</evidence>
<evidence type="ECO:0000256" key="7">
    <source>
        <dbReference type="ARBA" id="ARBA00023136"/>
    </source>
</evidence>
<comment type="similarity">
    <text evidence="2 8">Belongs to the 4-toluene sulfonate uptake permease (TSUP) (TC 2.A.102) family.</text>
</comment>
<evidence type="ECO:0000256" key="4">
    <source>
        <dbReference type="ARBA" id="ARBA00022475"/>
    </source>
</evidence>
<dbReference type="PANTHER" id="PTHR30269">
    <property type="entry name" value="TRANSMEMBRANE PROTEIN YFCA"/>
    <property type="match status" value="1"/>
</dbReference>
<evidence type="ECO:0000256" key="3">
    <source>
        <dbReference type="ARBA" id="ARBA00022448"/>
    </source>
</evidence>
<keyword evidence="6 8" id="KW-1133">Transmembrane helix</keyword>
<dbReference type="PANTHER" id="PTHR30269:SF0">
    <property type="entry name" value="MEMBRANE TRANSPORTER PROTEIN YFCA-RELATED"/>
    <property type="match status" value="1"/>
</dbReference>
<evidence type="ECO:0000256" key="1">
    <source>
        <dbReference type="ARBA" id="ARBA00004651"/>
    </source>
</evidence>
<feature type="transmembrane region" description="Helical" evidence="8">
    <location>
        <begin position="230"/>
        <end position="248"/>
    </location>
</feature>
<organism evidence="9 10">
    <name type="scientific">Lutimonas vermicola</name>
    <dbReference type="NCBI Taxonomy" id="414288"/>
    <lineage>
        <taxon>Bacteria</taxon>
        <taxon>Pseudomonadati</taxon>
        <taxon>Bacteroidota</taxon>
        <taxon>Flavobacteriia</taxon>
        <taxon>Flavobacteriales</taxon>
        <taxon>Flavobacteriaceae</taxon>
        <taxon>Lutimonas</taxon>
    </lineage>
</organism>
<feature type="transmembrane region" description="Helical" evidence="8">
    <location>
        <begin position="136"/>
        <end position="163"/>
    </location>
</feature>
<dbReference type="InterPro" id="IPR052017">
    <property type="entry name" value="TSUP"/>
</dbReference>
<keyword evidence="3" id="KW-0813">Transport</keyword>
<evidence type="ECO:0000256" key="8">
    <source>
        <dbReference type="RuleBase" id="RU363041"/>
    </source>
</evidence>
<evidence type="ECO:0000256" key="5">
    <source>
        <dbReference type="ARBA" id="ARBA00022692"/>
    </source>
</evidence>
<keyword evidence="5 8" id="KW-0812">Transmembrane</keyword>
<keyword evidence="10" id="KW-1185">Reference proteome</keyword>
<feature type="transmembrane region" description="Helical" evidence="8">
    <location>
        <begin position="175"/>
        <end position="195"/>
    </location>
</feature>
<evidence type="ECO:0000313" key="9">
    <source>
        <dbReference type="EMBL" id="MEL4455065.1"/>
    </source>
</evidence>
<keyword evidence="7 8" id="KW-0472">Membrane</keyword>
<dbReference type="RefSeq" id="WP_342158814.1">
    <property type="nucleotide sequence ID" value="NZ_JBCDNA010000001.1"/>
</dbReference>
<dbReference type="InterPro" id="IPR002781">
    <property type="entry name" value="TM_pro_TauE-like"/>
</dbReference>
<dbReference type="EMBL" id="JBCDNA010000001">
    <property type="protein sequence ID" value="MEL4455065.1"/>
    <property type="molecule type" value="Genomic_DNA"/>
</dbReference>
<sequence>MELELIFLVLIGFVAGVINILAGGGSLLTLPMLIFLGLPPSIANGTNRVAIFIQNIFSISGFRSKGVNTFPHSIYFGISAMLGAIIGAQIAVDISGELFNKILAVIMLFVVTYLVLNRRTNYEDLIERVTGKYLWISLILFFFIGIYGGFIQAGTGFLILLVLSGVNHFSLVKSNAVKVVVAFIYTISALAIFIYNDQVNWKYGLVLSVGNALGGWFASRWSVKKGDGLIKVFLVIMVSVMAIKLWFFTD</sequence>
<accession>A0ABU9L223</accession>
<feature type="transmembrane region" description="Helical" evidence="8">
    <location>
        <begin position="201"/>
        <end position="218"/>
    </location>
</feature>
<keyword evidence="4 8" id="KW-1003">Cell membrane</keyword>
<feature type="transmembrane region" description="Helical" evidence="8">
    <location>
        <begin position="6"/>
        <end position="38"/>
    </location>
</feature>
<comment type="subcellular location">
    <subcellularLocation>
        <location evidence="1 8">Cell membrane</location>
        <topology evidence="1 8">Multi-pass membrane protein</topology>
    </subcellularLocation>
</comment>
<comment type="caution">
    <text evidence="9">The sequence shown here is derived from an EMBL/GenBank/DDBJ whole genome shotgun (WGS) entry which is preliminary data.</text>
</comment>
<evidence type="ECO:0000313" key="10">
    <source>
        <dbReference type="Proteomes" id="UP001474120"/>
    </source>
</evidence>
<evidence type="ECO:0000256" key="6">
    <source>
        <dbReference type="ARBA" id="ARBA00022989"/>
    </source>
</evidence>
<reference evidence="9 10" key="1">
    <citation type="submission" date="2024-04" db="EMBL/GenBank/DDBJ databases">
        <title>whole genome sequencing of Lutimonas vermicola strain IMCC1616.</title>
        <authorList>
            <person name="Bae S.S."/>
        </authorList>
    </citation>
    <scope>NUCLEOTIDE SEQUENCE [LARGE SCALE GENOMIC DNA]</scope>
    <source>
        <strain evidence="9 10">IMCC1616</strain>
    </source>
</reference>
<feature type="transmembrane region" description="Helical" evidence="8">
    <location>
        <begin position="98"/>
        <end position="116"/>
    </location>
</feature>
<feature type="transmembrane region" description="Helical" evidence="8">
    <location>
        <begin position="74"/>
        <end position="91"/>
    </location>
</feature>
<protein>
    <recommendedName>
        <fullName evidence="8">Probable membrane transporter protein</fullName>
    </recommendedName>
</protein>